<accession>A0A1A0HD69</accession>
<dbReference type="Gene3D" id="3.30.160.60">
    <property type="entry name" value="Classic Zinc Finger"/>
    <property type="match status" value="1"/>
</dbReference>
<gene>
    <name evidence="8" type="ORF">METBIDRAFT_10767</name>
</gene>
<dbReference type="Pfam" id="PF12171">
    <property type="entry name" value="zf-C2H2_jaz"/>
    <property type="match status" value="1"/>
</dbReference>
<dbReference type="EMBL" id="LXTC01000002">
    <property type="protein sequence ID" value="OBA21842.1"/>
    <property type="molecule type" value="Genomic_DNA"/>
</dbReference>
<dbReference type="STRING" id="869754.A0A1A0HD69"/>
<sequence length="513" mass="56982">MSLEAQRQLLEELNVLEAAAAQRFRKNPALRAAARILLADEVLESKPKRPHLENIMHQHELAFFHSQYAMDGERCTNVFAGDALASEISAFKDPDLKFQHILATIRNIDDKYHGAAPGSAGSVADSYAMYLSAPKAEDPKKSAKVKRKYLLSSATVHIDAQLKLAFSESESYGKYVDLSLPYEMAKSLLGSPQSYVDYLRAFLEFGCRSKAPAYSSYLDTLLKYLRNFHANVFPLSPETAAGASLEKIAAGSSLEARPPSAEELGKPNANGEVFCCACDKLFAKESVYQGHLSGKRHKKNKDRKQAGAKNETSALQPSHLEAQIRALATSLKPIIDITITDHQRQARFSEREQQLERVALEGELSEYTALDSDSAGEASEDEDDFDAAFSKDLPLGSDGIPIPLWLYRLQGLHRSYLCEVCGNIAYKGRQQFNKHFGQPKHVHGLMCLGVLEQHTSLFANISTIAEVQELWAKLKLGELAQQENDDNAIEVEDDDGNVMSRKDYEELKRQGLI</sequence>
<evidence type="ECO:0000256" key="5">
    <source>
        <dbReference type="ARBA" id="ARBA00023242"/>
    </source>
</evidence>
<dbReference type="InterPro" id="IPR013087">
    <property type="entry name" value="Znf_C2H2_type"/>
</dbReference>
<dbReference type="AlphaFoldDB" id="A0A1A0HD69"/>
<evidence type="ECO:0000313" key="8">
    <source>
        <dbReference type="EMBL" id="OBA21842.1"/>
    </source>
</evidence>
<feature type="domain" description="C2H2-type" evidence="7">
    <location>
        <begin position="275"/>
        <end position="297"/>
    </location>
</feature>
<dbReference type="RefSeq" id="XP_018712338.1">
    <property type="nucleotide sequence ID" value="XM_018853848.1"/>
</dbReference>
<evidence type="ECO:0000259" key="7">
    <source>
        <dbReference type="PROSITE" id="PS00028"/>
    </source>
</evidence>
<dbReference type="GO" id="GO:0005681">
    <property type="term" value="C:spliceosomal complex"/>
    <property type="evidence" value="ECO:0007669"/>
    <property type="project" value="InterPro"/>
</dbReference>
<evidence type="ECO:0000256" key="6">
    <source>
        <dbReference type="SAM" id="MobiDB-lite"/>
    </source>
</evidence>
<dbReference type="InterPro" id="IPR031590">
    <property type="entry name" value="PRP9_N"/>
</dbReference>
<keyword evidence="9" id="KW-1185">Reference proteome</keyword>
<dbReference type="GO" id="GO:0003723">
    <property type="term" value="F:RNA binding"/>
    <property type="evidence" value="ECO:0007669"/>
    <property type="project" value="InterPro"/>
</dbReference>
<dbReference type="Proteomes" id="UP000092555">
    <property type="component" value="Unassembled WGS sequence"/>
</dbReference>
<dbReference type="InterPro" id="IPR024598">
    <property type="entry name" value="SF3a60/Prp9_C"/>
</dbReference>
<dbReference type="InterPro" id="IPR036236">
    <property type="entry name" value="Znf_C2H2_sf"/>
</dbReference>
<proteinExistence type="predicted"/>
<keyword evidence="4" id="KW-0862">Zinc</keyword>
<evidence type="ECO:0000256" key="3">
    <source>
        <dbReference type="ARBA" id="ARBA00022771"/>
    </source>
</evidence>
<keyword evidence="2" id="KW-0479">Metal-binding</keyword>
<dbReference type="OrthoDB" id="2160351at2759"/>
<reference evidence="8 9" key="1">
    <citation type="submission" date="2016-05" db="EMBL/GenBank/DDBJ databases">
        <title>Comparative genomics of biotechnologically important yeasts.</title>
        <authorList>
            <consortium name="DOE Joint Genome Institute"/>
            <person name="Riley R."/>
            <person name="Haridas S."/>
            <person name="Wolfe K.H."/>
            <person name="Lopes M.R."/>
            <person name="Hittinger C.T."/>
            <person name="Goker M."/>
            <person name="Salamov A."/>
            <person name="Wisecaver J."/>
            <person name="Long T.M."/>
            <person name="Aerts A.L."/>
            <person name="Barry K."/>
            <person name="Choi C."/>
            <person name="Clum A."/>
            <person name="Coughlan A.Y."/>
            <person name="Deshpande S."/>
            <person name="Douglass A.P."/>
            <person name="Hanson S.J."/>
            <person name="Klenk H.-P."/>
            <person name="LaButti K."/>
            <person name="Lapidus A."/>
            <person name="Lindquist E."/>
            <person name="Lipzen A."/>
            <person name="Meier-kolthoff J.P."/>
            <person name="Ohm R.A."/>
            <person name="Otillar R.P."/>
            <person name="Pangilinan J."/>
            <person name="Peng Y."/>
            <person name="Rokas A."/>
            <person name="Rosa C.A."/>
            <person name="Scheuner C."/>
            <person name="Sibirny A.A."/>
            <person name="Slot J.C."/>
            <person name="Stielow J.B."/>
            <person name="Sun H."/>
            <person name="Kurtzman C.P."/>
            <person name="Blackwell M."/>
            <person name="Grigoriev I.V."/>
            <person name="Jeffries T.W."/>
        </authorList>
    </citation>
    <scope>NUCLEOTIDE SEQUENCE [LARGE SCALE GENOMIC DNA]</scope>
    <source>
        <strain evidence="8 9">NRRL YB-4993</strain>
    </source>
</reference>
<keyword evidence="5" id="KW-0539">Nucleus</keyword>
<name>A0A1A0HD69_9ASCO</name>
<feature type="region of interest" description="Disordered" evidence="6">
    <location>
        <begin position="293"/>
        <end position="315"/>
    </location>
</feature>
<dbReference type="GO" id="GO:0000398">
    <property type="term" value="P:mRNA splicing, via spliceosome"/>
    <property type="evidence" value="ECO:0007669"/>
    <property type="project" value="InterPro"/>
</dbReference>
<organism evidence="8 9">
    <name type="scientific">Metschnikowia bicuspidata var. bicuspidata NRRL YB-4993</name>
    <dbReference type="NCBI Taxonomy" id="869754"/>
    <lineage>
        <taxon>Eukaryota</taxon>
        <taxon>Fungi</taxon>
        <taxon>Dikarya</taxon>
        <taxon>Ascomycota</taxon>
        <taxon>Saccharomycotina</taxon>
        <taxon>Pichiomycetes</taxon>
        <taxon>Metschnikowiaceae</taxon>
        <taxon>Metschnikowia</taxon>
    </lineage>
</organism>
<dbReference type="Pfam" id="PF16958">
    <property type="entry name" value="PRP9_N"/>
    <property type="match status" value="1"/>
</dbReference>
<dbReference type="Pfam" id="PF11931">
    <property type="entry name" value="SF3a60_Prp9_C"/>
    <property type="match status" value="1"/>
</dbReference>
<dbReference type="PANTHER" id="PTHR12786">
    <property type="entry name" value="SPLICING FACTOR SF3A-RELATED"/>
    <property type="match status" value="1"/>
</dbReference>
<keyword evidence="3" id="KW-0863">Zinc-finger</keyword>
<evidence type="ECO:0000256" key="1">
    <source>
        <dbReference type="ARBA" id="ARBA00004123"/>
    </source>
</evidence>
<comment type="subcellular location">
    <subcellularLocation>
        <location evidence="1">Nucleus</location>
    </subcellularLocation>
</comment>
<comment type="caution">
    <text evidence="8">The sequence shown here is derived from an EMBL/GenBank/DDBJ whole genome shotgun (WGS) entry which is preliminary data.</text>
</comment>
<dbReference type="PROSITE" id="PS00028">
    <property type="entry name" value="ZINC_FINGER_C2H2_1"/>
    <property type="match status" value="1"/>
</dbReference>
<dbReference type="SUPFAM" id="SSF57667">
    <property type="entry name" value="beta-beta-alpha zinc fingers"/>
    <property type="match status" value="1"/>
</dbReference>
<evidence type="ECO:0000256" key="2">
    <source>
        <dbReference type="ARBA" id="ARBA00022723"/>
    </source>
</evidence>
<dbReference type="GeneID" id="30026824"/>
<dbReference type="GO" id="GO:0008270">
    <property type="term" value="F:zinc ion binding"/>
    <property type="evidence" value="ECO:0007669"/>
    <property type="project" value="UniProtKB-KW"/>
</dbReference>
<dbReference type="InterPro" id="IPR022755">
    <property type="entry name" value="Znf_C2H2_jaz"/>
</dbReference>
<evidence type="ECO:0000256" key="4">
    <source>
        <dbReference type="ARBA" id="ARBA00022833"/>
    </source>
</evidence>
<feature type="compositionally biased region" description="Basic residues" evidence="6">
    <location>
        <begin position="293"/>
        <end position="302"/>
    </location>
</feature>
<dbReference type="PANTHER" id="PTHR12786:SF2">
    <property type="entry name" value="SPLICING FACTOR 3A SUBUNIT 3"/>
    <property type="match status" value="1"/>
</dbReference>
<evidence type="ECO:0000313" key="9">
    <source>
        <dbReference type="Proteomes" id="UP000092555"/>
    </source>
</evidence>
<dbReference type="InterPro" id="IPR051421">
    <property type="entry name" value="RNA_Proc_DNA_Dmg_Regulator"/>
</dbReference>
<protein>
    <recommendedName>
        <fullName evidence="7">C2H2-type domain-containing protein</fullName>
    </recommendedName>
</protein>